<dbReference type="InterPro" id="IPR002220">
    <property type="entry name" value="DapA-like"/>
</dbReference>
<dbReference type="GO" id="GO:0019262">
    <property type="term" value="P:N-acetylneuraminate catabolic process"/>
    <property type="evidence" value="ECO:0007669"/>
    <property type="project" value="TreeGrafter"/>
</dbReference>
<dbReference type="Proteomes" id="UP000005286">
    <property type="component" value="Unassembled WGS sequence"/>
</dbReference>
<evidence type="ECO:0000256" key="3">
    <source>
        <dbReference type="PIRNR" id="PIRNR001365"/>
    </source>
</evidence>
<comment type="caution">
    <text evidence="6">The sequence shown here is derived from an EMBL/GenBank/DDBJ whole genome shotgun (WGS) entry which is preliminary data.</text>
</comment>
<dbReference type="STRING" id="879305.HMPREF9290_1511"/>
<sequence>MSKFSIKDFNGVIPAAITPFDINENIDLDATREFTEFLLGNDIHGLYLTGSTGEGFLMKSEERMKVVETVMEVAKDKVPVVVHVGNIGTKRTIELARHAKEAGATAISSVPPFYWHFDSKQIFNYYKDIAEAVDIPMIIYNVPLAGVLPISLIKELGKIDNIVGVKYTNTDIYQIPVIKDELGDDFMIYGGADELASSNILVGVDGIVGSFYNLFPGLFVDIYNAVKNDNVKEAYKLQEKAVRLINYVVSTNNMVAGIKSILRDAGINAGYARKPFLNFYDKDQEQLSKEIIEIADKYDIKGVTVIDKLKEKYQG</sequence>
<dbReference type="PANTHER" id="PTHR42849:SF1">
    <property type="entry name" value="N-ACETYLNEURAMINATE LYASE"/>
    <property type="match status" value="1"/>
</dbReference>
<feature type="binding site" evidence="5">
    <location>
        <position position="208"/>
    </location>
    <ligand>
        <name>pyruvate</name>
        <dbReference type="ChEBI" id="CHEBI:15361"/>
    </ligand>
</feature>
<dbReference type="EMBL" id="AEXM01000012">
    <property type="protein sequence ID" value="EGC82460.1"/>
    <property type="molecule type" value="Genomic_DNA"/>
</dbReference>
<dbReference type="eggNOG" id="COG0329">
    <property type="taxonomic scope" value="Bacteria"/>
</dbReference>
<dbReference type="GO" id="GO:0008747">
    <property type="term" value="F:N-acetylneuraminate lyase activity"/>
    <property type="evidence" value="ECO:0007669"/>
    <property type="project" value="TreeGrafter"/>
</dbReference>
<dbReference type="RefSeq" id="WP_004834328.1">
    <property type="nucleotide sequence ID" value="NZ_AEXM01000012.1"/>
</dbReference>
<dbReference type="Pfam" id="PF00701">
    <property type="entry name" value="DHDPS"/>
    <property type="match status" value="1"/>
</dbReference>
<keyword evidence="2" id="KW-0704">Schiff base</keyword>
<reference evidence="6 7" key="1">
    <citation type="submission" date="2011-01" db="EMBL/GenBank/DDBJ databases">
        <authorList>
            <person name="Durkin A.S."/>
            <person name="Madupu R."/>
            <person name="Torralba M."/>
            <person name="Gillis M."/>
            <person name="Methe B."/>
            <person name="Sutton G."/>
            <person name="Nelson K.E."/>
        </authorList>
    </citation>
    <scope>NUCLEOTIDE SEQUENCE [LARGE SCALE GENOMIC DNA]</scope>
    <source>
        <strain evidence="6 7">ACS-065-V-Col13</strain>
    </source>
</reference>
<dbReference type="Gene3D" id="3.20.20.70">
    <property type="entry name" value="Aldolase class I"/>
    <property type="match status" value="1"/>
</dbReference>
<keyword evidence="1 3" id="KW-0456">Lyase</keyword>
<protein>
    <submittedName>
        <fullName evidence="6">Putative N-acetylneuraminate lyase</fullName>
    </submittedName>
</protein>
<comment type="similarity">
    <text evidence="3">Belongs to the DapA family.</text>
</comment>
<evidence type="ECO:0000256" key="5">
    <source>
        <dbReference type="PIRSR" id="PIRSR001365-2"/>
    </source>
</evidence>
<keyword evidence="7" id="KW-1185">Reference proteome</keyword>
<dbReference type="GO" id="GO:0005829">
    <property type="term" value="C:cytosol"/>
    <property type="evidence" value="ECO:0007669"/>
    <property type="project" value="TreeGrafter"/>
</dbReference>
<evidence type="ECO:0000256" key="2">
    <source>
        <dbReference type="ARBA" id="ARBA00023270"/>
    </source>
</evidence>
<dbReference type="SUPFAM" id="SSF51569">
    <property type="entry name" value="Aldolase"/>
    <property type="match status" value="1"/>
</dbReference>
<evidence type="ECO:0000313" key="6">
    <source>
        <dbReference type="EMBL" id="EGC82460.1"/>
    </source>
</evidence>
<evidence type="ECO:0000256" key="1">
    <source>
        <dbReference type="ARBA" id="ARBA00023239"/>
    </source>
</evidence>
<proteinExistence type="inferred from homology"/>
<dbReference type="PIRSF" id="PIRSF001365">
    <property type="entry name" value="DHDPS"/>
    <property type="match status" value="1"/>
</dbReference>
<gene>
    <name evidence="6" type="ORF">HMPREF9290_1511</name>
</gene>
<dbReference type="PATRIC" id="fig|879305.3.peg.569"/>
<evidence type="ECO:0000256" key="4">
    <source>
        <dbReference type="PIRSR" id="PIRSR001365-1"/>
    </source>
</evidence>
<dbReference type="InterPro" id="IPR013785">
    <property type="entry name" value="Aldolase_TIM"/>
</dbReference>
<dbReference type="PRINTS" id="PR00146">
    <property type="entry name" value="DHPICSNTHASE"/>
</dbReference>
<dbReference type="CDD" id="cd00408">
    <property type="entry name" value="DHDPS-like"/>
    <property type="match status" value="1"/>
</dbReference>
<accession>F0GUT7</accession>
<name>F0GUT7_9FIRM</name>
<dbReference type="PROSITE" id="PS00665">
    <property type="entry name" value="DHDPS_1"/>
    <property type="match status" value="1"/>
</dbReference>
<feature type="binding site" evidence="5">
    <location>
        <position position="52"/>
    </location>
    <ligand>
        <name>pyruvate</name>
        <dbReference type="ChEBI" id="CHEBI:15361"/>
    </ligand>
</feature>
<organism evidence="6 7">
    <name type="scientific">Anaerococcus prevotii ACS-065-V-Col13</name>
    <dbReference type="NCBI Taxonomy" id="879305"/>
    <lineage>
        <taxon>Bacteria</taxon>
        <taxon>Bacillati</taxon>
        <taxon>Bacillota</taxon>
        <taxon>Tissierellia</taxon>
        <taxon>Tissierellales</taxon>
        <taxon>Peptoniphilaceae</taxon>
        <taxon>Anaerococcus</taxon>
    </lineage>
</organism>
<dbReference type="AlphaFoldDB" id="F0GUT7"/>
<dbReference type="InterPro" id="IPR020624">
    <property type="entry name" value="Schiff_base-form_aldolases_CS"/>
</dbReference>
<feature type="active site" description="Proton donor/acceptor" evidence="4">
    <location>
        <position position="140"/>
    </location>
</feature>
<feature type="active site" description="Schiff-base intermediate with substrate" evidence="4">
    <location>
        <position position="166"/>
    </location>
</feature>
<dbReference type="SMART" id="SM01130">
    <property type="entry name" value="DHDPS"/>
    <property type="match status" value="1"/>
</dbReference>
<evidence type="ECO:0000313" key="7">
    <source>
        <dbReference type="Proteomes" id="UP000005286"/>
    </source>
</evidence>
<dbReference type="PANTHER" id="PTHR42849">
    <property type="entry name" value="N-ACETYLNEURAMINATE LYASE"/>
    <property type="match status" value="1"/>
</dbReference>